<evidence type="ECO:0000313" key="2">
    <source>
        <dbReference type="Proteomes" id="UP000018201"/>
    </source>
</evidence>
<dbReference type="OrthoDB" id="439917at2759"/>
<dbReference type="VEuPathDB" id="ToxoDB:EPH_0046020"/>
<dbReference type="PANTHER" id="PTHR47236">
    <property type="entry name" value="GENE, 32742-RELATED-RELATED"/>
    <property type="match status" value="1"/>
</dbReference>
<gene>
    <name evidence="1" type="ORF">EPH_0046020</name>
</gene>
<keyword evidence="2" id="KW-1185">Reference proteome</keyword>
<dbReference type="PANTHER" id="PTHR47236:SF4">
    <property type="entry name" value="GENE 9195-RELATED"/>
    <property type="match status" value="1"/>
</dbReference>
<reference evidence="1" key="1">
    <citation type="submission" date="2013-10" db="EMBL/GenBank/DDBJ databases">
        <title>Genomic analysis of the causative agents of coccidiosis in chickens.</title>
        <authorList>
            <person name="Reid A.J."/>
            <person name="Blake D."/>
            <person name="Billington K."/>
            <person name="Browne H."/>
            <person name="Dunn M."/>
            <person name="Hung S."/>
            <person name="Kawahara F."/>
            <person name="Miranda-Saavedra D."/>
            <person name="Mourier T."/>
            <person name="Nagra H."/>
            <person name="Otto T.D."/>
            <person name="Rawlings N."/>
            <person name="Sanchez A."/>
            <person name="Sanders M."/>
            <person name="Subramaniam C."/>
            <person name="Tay Y."/>
            <person name="Dear P."/>
            <person name="Doerig C."/>
            <person name="Gruber A."/>
            <person name="Parkinson J."/>
            <person name="Shirley M."/>
            <person name="Wan K.L."/>
            <person name="Berriman M."/>
            <person name="Tomley F."/>
            <person name="Pain A."/>
        </authorList>
    </citation>
    <scope>NUCLEOTIDE SEQUENCE [LARGE SCALE GENOMIC DNA]</scope>
    <source>
        <strain evidence="1">Houghton</strain>
    </source>
</reference>
<evidence type="ECO:0008006" key="3">
    <source>
        <dbReference type="Google" id="ProtNLM"/>
    </source>
</evidence>
<dbReference type="EMBL" id="HG692851">
    <property type="protein sequence ID" value="CDI84632.1"/>
    <property type="molecule type" value="Genomic_DNA"/>
</dbReference>
<organism evidence="1 2">
    <name type="scientific">Eimeria praecox</name>
    <dbReference type="NCBI Taxonomy" id="51316"/>
    <lineage>
        <taxon>Eukaryota</taxon>
        <taxon>Sar</taxon>
        <taxon>Alveolata</taxon>
        <taxon>Apicomplexa</taxon>
        <taxon>Conoidasida</taxon>
        <taxon>Coccidia</taxon>
        <taxon>Eucoccidiorida</taxon>
        <taxon>Eimeriorina</taxon>
        <taxon>Eimeriidae</taxon>
        <taxon>Eimeria</taxon>
    </lineage>
</organism>
<evidence type="ECO:0000313" key="1">
    <source>
        <dbReference type="EMBL" id="CDI84632.1"/>
    </source>
</evidence>
<proteinExistence type="predicted"/>
<name>U6GYG0_9EIME</name>
<reference evidence="1" key="2">
    <citation type="submission" date="2013-10" db="EMBL/GenBank/DDBJ databases">
        <authorList>
            <person name="Aslett M."/>
        </authorList>
    </citation>
    <scope>NUCLEOTIDE SEQUENCE [LARGE SCALE GENOMIC DNA]</scope>
    <source>
        <strain evidence="1">Houghton</strain>
    </source>
</reference>
<dbReference type="InterPro" id="IPR009030">
    <property type="entry name" value="Growth_fac_rcpt_cys_sf"/>
</dbReference>
<dbReference type="Proteomes" id="UP000018201">
    <property type="component" value="Unassembled WGS sequence"/>
</dbReference>
<dbReference type="AlphaFoldDB" id="U6GYG0"/>
<accession>U6GYG0</accession>
<protein>
    <recommendedName>
        <fullName evidence="3">Cytadherence high molecular weight protein 2, related</fullName>
    </recommendedName>
</protein>
<dbReference type="PROSITE" id="PS51257">
    <property type="entry name" value="PROKAR_LIPOPROTEIN"/>
    <property type="match status" value="1"/>
</dbReference>
<dbReference type="SMART" id="SM01411">
    <property type="entry name" value="Ephrin_rec_like"/>
    <property type="match status" value="1"/>
</dbReference>
<sequence>MRQKQSTKSGRNEETAPALAAAFGCYGCTFGNHWDECGPGYFCPAGTHDPRSLPCPPGTYNPDRKAVSKASCLPCPVGTYCANQAQTNPDRCPPGSYCPTEGLALGIPCPPGTYNIMYLHCPPASSS</sequence>
<dbReference type="Gene3D" id="2.10.50.10">
    <property type="entry name" value="Tumor Necrosis Factor Receptor, subunit A, domain 2"/>
    <property type="match status" value="1"/>
</dbReference>
<dbReference type="SUPFAM" id="SSF57184">
    <property type="entry name" value="Growth factor receptor domain"/>
    <property type="match status" value="1"/>
</dbReference>